<dbReference type="EMBL" id="KB295744">
    <property type="protein sequence ID" value="ELU12714.1"/>
    <property type="molecule type" value="Genomic_DNA"/>
</dbReference>
<protein>
    <recommendedName>
        <fullName evidence="3">RWD domain-containing protein</fullName>
    </recommendedName>
</protein>
<dbReference type="Proteomes" id="UP000014760">
    <property type="component" value="Unassembled WGS sequence"/>
</dbReference>
<dbReference type="PANTHER" id="PTHR40237:SF1">
    <property type="entry name" value="LD44813P"/>
    <property type="match status" value="1"/>
</dbReference>
<keyword evidence="6" id="KW-1185">Reference proteome</keyword>
<proteinExistence type="predicted"/>
<reference evidence="5" key="3">
    <citation type="submission" date="2015-06" db="UniProtKB">
        <authorList>
            <consortium name="EnsemblMetazoa"/>
        </authorList>
    </citation>
    <scope>IDENTIFICATION</scope>
</reference>
<dbReference type="HOGENOM" id="CLU_925136_0_0_1"/>
<keyword evidence="1" id="KW-0175">Coiled coil</keyword>
<dbReference type="EMBL" id="AMQN01005347">
    <property type="status" value="NOT_ANNOTATED_CDS"/>
    <property type="molecule type" value="Genomic_DNA"/>
</dbReference>
<accession>R7V2G9</accession>
<evidence type="ECO:0000313" key="5">
    <source>
        <dbReference type="EnsemblMetazoa" id="CapteP208488"/>
    </source>
</evidence>
<evidence type="ECO:0000256" key="2">
    <source>
        <dbReference type="SAM" id="MobiDB-lite"/>
    </source>
</evidence>
<dbReference type="InterPro" id="IPR006575">
    <property type="entry name" value="RWD_dom"/>
</dbReference>
<evidence type="ECO:0000313" key="4">
    <source>
        <dbReference type="EMBL" id="ELU12714.1"/>
    </source>
</evidence>
<dbReference type="PANTHER" id="PTHR40237">
    <property type="entry name" value="LD44813P"/>
    <property type="match status" value="1"/>
</dbReference>
<dbReference type="EMBL" id="AMQN01005346">
    <property type="status" value="NOT_ANNOTATED_CDS"/>
    <property type="molecule type" value="Genomic_DNA"/>
</dbReference>
<reference evidence="6" key="1">
    <citation type="submission" date="2012-12" db="EMBL/GenBank/DDBJ databases">
        <authorList>
            <person name="Hellsten U."/>
            <person name="Grimwood J."/>
            <person name="Chapman J.A."/>
            <person name="Shapiro H."/>
            <person name="Aerts A."/>
            <person name="Otillar R.P."/>
            <person name="Terry A.Y."/>
            <person name="Boore J.L."/>
            <person name="Simakov O."/>
            <person name="Marletaz F."/>
            <person name="Cho S.-J."/>
            <person name="Edsinger-Gonzales E."/>
            <person name="Havlak P."/>
            <person name="Kuo D.-H."/>
            <person name="Larsson T."/>
            <person name="Lv J."/>
            <person name="Arendt D."/>
            <person name="Savage R."/>
            <person name="Osoegawa K."/>
            <person name="de Jong P."/>
            <person name="Lindberg D.R."/>
            <person name="Seaver E.C."/>
            <person name="Weisblat D.A."/>
            <person name="Putnam N.H."/>
            <person name="Grigoriev I.V."/>
            <person name="Rokhsar D.S."/>
        </authorList>
    </citation>
    <scope>NUCLEOTIDE SEQUENCE</scope>
    <source>
        <strain evidence="6">I ESC-2004</strain>
    </source>
</reference>
<sequence>MASPEESQAIISKELAAVKVKFSQIEGAELISCVQVMVQIRIARTERKNIVACFQFPEGYPRTPILLELKSKHLSYKLLDGLTRVCEEEAKKMIGQQQRKIFSQILHIAKFIRKFIDDNPLCICSDEISNLKKLLKTGDEIKLKQKTSQVILKLREGQYYMNVKLTVPDNYPLEVRNYSARSTGDRKEVMGRAFEEALPGRQYTSHALHIISSLQPNFTSNTPGKAQSMPDNAQETLTKTQQMDPLWKKLMLLPYFAKADMEEKRQMYRKEQEREEEEVERQRQFELEKLRLTMSPSSSRP</sequence>
<organism evidence="4">
    <name type="scientific">Capitella teleta</name>
    <name type="common">Polychaete worm</name>
    <dbReference type="NCBI Taxonomy" id="283909"/>
    <lineage>
        <taxon>Eukaryota</taxon>
        <taxon>Metazoa</taxon>
        <taxon>Spiralia</taxon>
        <taxon>Lophotrochozoa</taxon>
        <taxon>Annelida</taxon>
        <taxon>Polychaeta</taxon>
        <taxon>Sedentaria</taxon>
        <taxon>Scolecida</taxon>
        <taxon>Capitellidae</taxon>
        <taxon>Capitella</taxon>
    </lineage>
</organism>
<gene>
    <name evidence="4" type="ORF">CAPTEDRAFT_208488</name>
</gene>
<evidence type="ECO:0000313" key="6">
    <source>
        <dbReference type="Proteomes" id="UP000014760"/>
    </source>
</evidence>
<dbReference type="Pfam" id="PF05773">
    <property type="entry name" value="RWD"/>
    <property type="match status" value="1"/>
</dbReference>
<reference evidence="4 6" key="2">
    <citation type="journal article" date="2013" name="Nature">
        <title>Insights into bilaterian evolution from three spiralian genomes.</title>
        <authorList>
            <person name="Simakov O."/>
            <person name="Marletaz F."/>
            <person name="Cho S.J."/>
            <person name="Edsinger-Gonzales E."/>
            <person name="Havlak P."/>
            <person name="Hellsten U."/>
            <person name="Kuo D.H."/>
            <person name="Larsson T."/>
            <person name="Lv J."/>
            <person name="Arendt D."/>
            <person name="Savage R."/>
            <person name="Osoegawa K."/>
            <person name="de Jong P."/>
            <person name="Grimwood J."/>
            <person name="Chapman J.A."/>
            <person name="Shapiro H."/>
            <person name="Aerts A."/>
            <person name="Otillar R.P."/>
            <person name="Terry A.Y."/>
            <person name="Boore J.L."/>
            <person name="Grigoriev I.V."/>
            <person name="Lindberg D.R."/>
            <person name="Seaver E.C."/>
            <person name="Weisblat D.A."/>
            <person name="Putnam N.H."/>
            <person name="Rokhsar D.S."/>
        </authorList>
    </citation>
    <scope>NUCLEOTIDE SEQUENCE</scope>
    <source>
        <strain evidence="4 6">I ESC-2004</strain>
    </source>
</reference>
<feature type="region of interest" description="Disordered" evidence="2">
    <location>
        <begin position="221"/>
        <end position="240"/>
    </location>
</feature>
<evidence type="ECO:0000256" key="1">
    <source>
        <dbReference type="SAM" id="Coils"/>
    </source>
</evidence>
<feature type="domain" description="RWD" evidence="3">
    <location>
        <begin position="36"/>
        <end position="97"/>
    </location>
</feature>
<evidence type="ECO:0000259" key="3">
    <source>
        <dbReference type="Pfam" id="PF05773"/>
    </source>
</evidence>
<dbReference type="EnsemblMetazoa" id="CapteT208488">
    <property type="protein sequence ID" value="CapteP208488"/>
    <property type="gene ID" value="CapteG208488"/>
</dbReference>
<feature type="coiled-coil region" evidence="1">
    <location>
        <begin position="258"/>
        <end position="289"/>
    </location>
</feature>
<name>R7V2G9_CAPTE</name>
<dbReference type="AlphaFoldDB" id="R7V2G9"/>
<dbReference type="OrthoDB" id="8062037at2759"/>